<comment type="caution">
    <text evidence="9">The sequence shown here is derived from an EMBL/GenBank/DDBJ whole genome shotgun (WGS) entry which is preliminary data.</text>
</comment>
<keyword evidence="3 7" id="KW-0812">Transmembrane</keyword>
<reference evidence="9 10" key="1">
    <citation type="submission" date="2022-11" db="EMBL/GenBank/DDBJ databases">
        <title>Genome sequencing of Acetobacter type strain.</title>
        <authorList>
            <person name="Heo J."/>
            <person name="Lee D."/>
            <person name="Han B.-H."/>
            <person name="Hong S.-B."/>
            <person name="Kwon S.-W."/>
        </authorList>
    </citation>
    <scope>NUCLEOTIDE SEQUENCE [LARGE SCALE GENOMIC DNA]</scope>
    <source>
        <strain evidence="9 10">KACC 21253</strain>
    </source>
</reference>
<evidence type="ECO:0000256" key="3">
    <source>
        <dbReference type="ARBA" id="ARBA00022692"/>
    </source>
</evidence>
<evidence type="ECO:0000256" key="4">
    <source>
        <dbReference type="ARBA" id="ARBA00022989"/>
    </source>
</evidence>
<dbReference type="EMBL" id="JAPIUZ010000003">
    <property type="protein sequence ID" value="MCX2563824.1"/>
    <property type="molecule type" value="Genomic_DNA"/>
</dbReference>
<evidence type="ECO:0000256" key="5">
    <source>
        <dbReference type="ARBA" id="ARBA00023136"/>
    </source>
</evidence>
<comment type="subcellular location">
    <subcellularLocation>
        <location evidence="1">Membrane</location>
        <topology evidence="1">Multi-pass membrane protein</topology>
    </subcellularLocation>
</comment>
<feature type="transmembrane region" description="Helical" evidence="7">
    <location>
        <begin position="72"/>
        <end position="94"/>
    </location>
</feature>
<dbReference type="InterPro" id="IPR051401">
    <property type="entry name" value="GtrA_CellWall_Glycosyl"/>
</dbReference>
<evidence type="ECO:0000256" key="2">
    <source>
        <dbReference type="ARBA" id="ARBA00009399"/>
    </source>
</evidence>
<sequence>MVIRLFKFGSIGCLGFIWDSATVYGLRPFTGLTAATLIAYFVAATLNWLLNRLWTFREVESFDHPLRQWARFLVANSLGFLLNRSTVYTLFYFFPLCRDYPVIALAAGSLAGLIANFNLSEKIVFRKTISSAPSPDQTSNVQPEPEKTSPTKDAA</sequence>
<accession>A0ABT3QEW7</accession>
<feature type="transmembrane region" description="Helical" evidence="7">
    <location>
        <begin position="100"/>
        <end position="119"/>
    </location>
</feature>
<feature type="region of interest" description="Disordered" evidence="6">
    <location>
        <begin position="131"/>
        <end position="155"/>
    </location>
</feature>
<keyword evidence="10" id="KW-1185">Reference proteome</keyword>
<gene>
    <name evidence="9" type="ORF">OQ497_07635</name>
</gene>
<feature type="domain" description="GtrA/DPMS transmembrane" evidence="8">
    <location>
        <begin position="7"/>
        <end position="125"/>
    </location>
</feature>
<keyword evidence="4 7" id="KW-1133">Transmembrane helix</keyword>
<evidence type="ECO:0000256" key="1">
    <source>
        <dbReference type="ARBA" id="ARBA00004141"/>
    </source>
</evidence>
<dbReference type="Pfam" id="PF04138">
    <property type="entry name" value="GtrA_DPMS_TM"/>
    <property type="match status" value="1"/>
</dbReference>
<comment type="similarity">
    <text evidence="2">Belongs to the GtrA family.</text>
</comment>
<protein>
    <submittedName>
        <fullName evidence="9">GtrA family protein</fullName>
    </submittedName>
</protein>
<dbReference type="PANTHER" id="PTHR38459:SF1">
    <property type="entry name" value="PROPHAGE BACTOPRENOL-LINKED GLUCOSE TRANSLOCASE HOMOLOG"/>
    <property type="match status" value="1"/>
</dbReference>
<dbReference type="PANTHER" id="PTHR38459">
    <property type="entry name" value="PROPHAGE BACTOPRENOL-LINKED GLUCOSE TRANSLOCASE HOMOLOG"/>
    <property type="match status" value="1"/>
</dbReference>
<feature type="compositionally biased region" description="Basic and acidic residues" evidence="6">
    <location>
        <begin position="144"/>
        <end position="155"/>
    </location>
</feature>
<feature type="transmembrane region" description="Helical" evidence="7">
    <location>
        <begin position="32"/>
        <end position="51"/>
    </location>
</feature>
<dbReference type="InterPro" id="IPR007267">
    <property type="entry name" value="GtrA_DPMS_TM"/>
</dbReference>
<organism evidence="9 10">
    <name type="scientific">Acetobacter thailandicus</name>
    <dbReference type="NCBI Taxonomy" id="1502842"/>
    <lineage>
        <taxon>Bacteria</taxon>
        <taxon>Pseudomonadati</taxon>
        <taxon>Pseudomonadota</taxon>
        <taxon>Alphaproteobacteria</taxon>
        <taxon>Acetobacterales</taxon>
        <taxon>Acetobacteraceae</taxon>
        <taxon>Acetobacter</taxon>
    </lineage>
</organism>
<dbReference type="RefSeq" id="WP_173559713.1">
    <property type="nucleotide sequence ID" value="NZ_JAERKZ010000001.1"/>
</dbReference>
<evidence type="ECO:0000313" key="9">
    <source>
        <dbReference type="EMBL" id="MCX2563824.1"/>
    </source>
</evidence>
<evidence type="ECO:0000256" key="6">
    <source>
        <dbReference type="SAM" id="MobiDB-lite"/>
    </source>
</evidence>
<feature type="compositionally biased region" description="Polar residues" evidence="6">
    <location>
        <begin position="131"/>
        <end position="142"/>
    </location>
</feature>
<proteinExistence type="inferred from homology"/>
<keyword evidence="5 7" id="KW-0472">Membrane</keyword>
<evidence type="ECO:0000313" key="10">
    <source>
        <dbReference type="Proteomes" id="UP001301152"/>
    </source>
</evidence>
<dbReference type="Proteomes" id="UP001301152">
    <property type="component" value="Unassembled WGS sequence"/>
</dbReference>
<evidence type="ECO:0000256" key="7">
    <source>
        <dbReference type="SAM" id="Phobius"/>
    </source>
</evidence>
<evidence type="ECO:0000259" key="8">
    <source>
        <dbReference type="Pfam" id="PF04138"/>
    </source>
</evidence>
<name>A0ABT3QEW7_9PROT</name>